<evidence type="ECO:0000313" key="2">
    <source>
        <dbReference type="WBParaSite" id="SVE_1136500.1"/>
    </source>
</evidence>
<sequence length="252" mass="29610">MGAASDRMYHLDSINEIKIFEETWPYVTTYVKDYRISNKIILQTLSYFTRIIPNTESRKIIKKKRRSCIEQSLCRLPCLPKYQSKGRNFEEKKGSSVEVISRVRIRIKGYFINDMPDKGILFIASIIASYYNIIFKTHIKYMYENDVKDSLISSMIKYFSFRSDINVRNDDLNVIPGSSMLSLYDSFYHFIPESLIGVTIDCLVIFSKEIAEYIAKRHQNFNIYVYQSVLLLIKIVLKSLEIWNTFAIEEVT</sequence>
<name>A0A0K0FPY3_STRVS</name>
<dbReference type="Proteomes" id="UP000035680">
    <property type="component" value="Unassembled WGS sequence"/>
</dbReference>
<reference evidence="1" key="1">
    <citation type="submission" date="2014-07" db="EMBL/GenBank/DDBJ databases">
        <authorList>
            <person name="Martin A.A"/>
            <person name="De Silva N."/>
        </authorList>
    </citation>
    <scope>NUCLEOTIDE SEQUENCE</scope>
</reference>
<accession>A0A0K0FPY3</accession>
<proteinExistence type="predicted"/>
<dbReference type="AlphaFoldDB" id="A0A0K0FPY3"/>
<keyword evidence="1" id="KW-1185">Reference proteome</keyword>
<dbReference type="WBParaSite" id="SVE_1136500.1">
    <property type="protein sequence ID" value="SVE_1136500.1"/>
    <property type="gene ID" value="SVE_1136500"/>
</dbReference>
<protein>
    <submittedName>
        <fullName evidence="2">Cyclin N-terminal domain-containing protein</fullName>
    </submittedName>
</protein>
<organism evidence="1 2">
    <name type="scientific">Strongyloides venezuelensis</name>
    <name type="common">Threadworm</name>
    <dbReference type="NCBI Taxonomy" id="75913"/>
    <lineage>
        <taxon>Eukaryota</taxon>
        <taxon>Metazoa</taxon>
        <taxon>Ecdysozoa</taxon>
        <taxon>Nematoda</taxon>
        <taxon>Chromadorea</taxon>
        <taxon>Rhabditida</taxon>
        <taxon>Tylenchina</taxon>
        <taxon>Panagrolaimomorpha</taxon>
        <taxon>Strongyloidoidea</taxon>
        <taxon>Strongyloididae</taxon>
        <taxon>Strongyloides</taxon>
    </lineage>
</organism>
<reference evidence="2" key="2">
    <citation type="submission" date="2015-08" db="UniProtKB">
        <authorList>
            <consortium name="WormBaseParasite"/>
        </authorList>
    </citation>
    <scope>IDENTIFICATION</scope>
</reference>
<evidence type="ECO:0000313" key="1">
    <source>
        <dbReference type="Proteomes" id="UP000035680"/>
    </source>
</evidence>